<feature type="compositionally biased region" description="Low complexity" evidence="6">
    <location>
        <begin position="198"/>
        <end position="210"/>
    </location>
</feature>
<dbReference type="AlphaFoldDB" id="A0A852U077"/>
<feature type="signal peptide" evidence="7">
    <location>
        <begin position="1"/>
        <end position="34"/>
    </location>
</feature>
<gene>
    <name evidence="9" type="ORF">HDA32_003852</name>
</gene>
<feature type="chain" id="PRO_5032636917" evidence="7">
    <location>
        <begin position="35"/>
        <end position="341"/>
    </location>
</feature>
<dbReference type="GO" id="GO:0006508">
    <property type="term" value="P:proteolysis"/>
    <property type="evidence" value="ECO:0007669"/>
    <property type="project" value="UniProtKB-KW"/>
</dbReference>
<dbReference type="InterPro" id="IPR051202">
    <property type="entry name" value="Peptidase_C40"/>
</dbReference>
<evidence type="ECO:0000256" key="4">
    <source>
        <dbReference type="ARBA" id="ARBA00022807"/>
    </source>
</evidence>
<feature type="coiled-coil region" evidence="5">
    <location>
        <begin position="38"/>
        <end position="100"/>
    </location>
</feature>
<accession>A0A852U077</accession>
<evidence type="ECO:0000256" key="2">
    <source>
        <dbReference type="ARBA" id="ARBA00022670"/>
    </source>
</evidence>
<keyword evidence="5" id="KW-0175">Coiled coil</keyword>
<comment type="similarity">
    <text evidence="1">Belongs to the peptidase C40 family.</text>
</comment>
<keyword evidence="4" id="KW-0788">Thiol protease</keyword>
<sequence>MDKRHDRGSYRRHLAAVGFIAAGALVLSPGVAYADPSADEVQDEIESLEREFSELNETYNQAKQDHDAAKKKLKEIEEDLEEAEEDLGSLRGQVRMLATAAYSGTDYTSPAYLLGSAGPEDTLRQAADLGYLSSNQEESLEQYSEQKDKLERLQGEAEQTEQEAADKLEEAEQAQEDGEARIEEQQELLDELTAEEQAAATSGVGSADGDSSGGGSYTGPASGNARVALDFAYAQIGKPYVWGGTGPDGYDCSGLTQAAWSQAGVSLPRTSQQQFNAGQRISWDQMQPGDLLFFYDSAAPTHVGMYAGNGKMVHASTSSKPIGEVTLNDYYRSNFVGGVRP</sequence>
<dbReference type="InterPro" id="IPR000064">
    <property type="entry name" value="NLP_P60_dom"/>
</dbReference>
<evidence type="ECO:0000256" key="3">
    <source>
        <dbReference type="ARBA" id="ARBA00022801"/>
    </source>
</evidence>
<reference evidence="9 10" key="1">
    <citation type="submission" date="2020-07" db="EMBL/GenBank/DDBJ databases">
        <title>Sequencing the genomes of 1000 actinobacteria strains.</title>
        <authorList>
            <person name="Klenk H.-P."/>
        </authorList>
    </citation>
    <scope>NUCLEOTIDE SEQUENCE [LARGE SCALE GENOMIC DNA]</scope>
    <source>
        <strain evidence="9 10">CXB654</strain>
    </source>
</reference>
<dbReference type="PANTHER" id="PTHR47053">
    <property type="entry name" value="MUREIN DD-ENDOPEPTIDASE MEPH-RELATED"/>
    <property type="match status" value="1"/>
</dbReference>
<feature type="region of interest" description="Disordered" evidence="6">
    <location>
        <begin position="196"/>
        <end position="218"/>
    </location>
</feature>
<dbReference type="SUPFAM" id="SSF57997">
    <property type="entry name" value="Tropomyosin"/>
    <property type="match status" value="1"/>
</dbReference>
<dbReference type="Proteomes" id="UP000589036">
    <property type="component" value="Unassembled WGS sequence"/>
</dbReference>
<dbReference type="InterPro" id="IPR038765">
    <property type="entry name" value="Papain-like_cys_pep_sf"/>
</dbReference>
<dbReference type="EMBL" id="JACCCC010000001">
    <property type="protein sequence ID" value="NYE48732.1"/>
    <property type="molecule type" value="Genomic_DNA"/>
</dbReference>
<feature type="region of interest" description="Disordered" evidence="6">
    <location>
        <begin position="152"/>
        <end position="181"/>
    </location>
</feature>
<evidence type="ECO:0000256" key="5">
    <source>
        <dbReference type="SAM" id="Coils"/>
    </source>
</evidence>
<dbReference type="SUPFAM" id="SSF54001">
    <property type="entry name" value="Cysteine proteinases"/>
    <property type="match status" value="1"/>
</dbReference>
<dbReference type="RefSeq" id="WP_312863241.1">
    <property type="nucleotide sequence ID" value="NZ_BAAAYY010000010.1"/>
</dbReference>
<dbReference type="PANTHER" id="PTHR47053:SF1">
    <property type="entry name" value="MUREIN DD-ENDOPEPTIDASE MEPH-RELATED"/>
    <property type="match status" value="1"/>
</dbReference>
<evidence type="ECO:0000313" key="9">
    <source>
        <dbReference type="EMBL" id="NYE48732.1"/>
    </source>
</evidence>
<comment type="caution">
    <text evidence="9">The sequence shown here is derived from an EMBL/GenBank/DDBJ whole genome shotgun (WGS) entry which is preliminary data.</text>
</comment>
<dbReference type="PROSITE" id="PS51935">
    <property type="entry name" value="NLPC_P60"/>
    <property type="match status" value="1"/>
</dbReference>
<evidence type="ECO:0000256" key="1">
    <source>
        <dbReference type="ARBA" id="ARBA00007074"/>
    </source>
</evidence>
<keyword evidence="10" id="KW-1185">Reference proteome</keyword>
<keyword evidence="2" id="KW-0645">Protease</keyword>
<evidence type="ECO:0000313" key="10">
    <source>
        <dbReference type="Proteomes" id="UP000589036"/>
    </source>
</evidence>
<name>A0A852U077_9ACTN</name>
<dbReference type="GO" id="GO:0008234">
    <property type="term" value="F:cysteine-type peptidase activity"/>
    <property type="evidence" value="ECO:0007669"/>
    <property type="project" value="UniProtKB-KW"/>
</dbReference>
<feature type="domain" description="NlpC/P60" evidence="8">
    <location>
        <begin position="222"/>
        <end position="341"/>
    </location>
</feature>
<dbReference type="Pfam" id="PF00877">
    <property type="entry name" value="NLPC_P60"/>
    <property type="match status" value="1"/>
</dbReference>
<evidence type="ECO:0000256" key="7">
    <source>
        <dbReference type="SAM" id="SignalP"/>
    </source>
</evidence>
<keyword evidence="7" id="KW-0732">Signal</keyword>
<keyword evidence="3 9" id="KW-0378">Hydrolase</keyword>
<organism evidence="9 10">
    <name type="scientific">Spinactinospora alkalitolerans</name>
    <dbReference type="NCBI Taxonomy" id="687207"/>
    <lineage>
        <taxon>Bacteria</taxon>
        <taxon>Bacillati</taxon>
        <taxon>Actinomycetota</taxon>
        <taxon>Actinomycetes</taxon>
        <taxon>Streptosporangiales</taxon>
        <taxon>Nocardiopsidaceae</taxon>
        <taxon>Spinactinospora</taxon>
    </lineage>
</organism>
<dbReference type="Gene3D" id="3.90.1720.10">
    <property type="entry name" value="endopeptidase domain like (from Nostoc punctiforme)"/>
    <property type="match status" value="1"/>
</dbReference>
<dbReference type="Gene3D" id="1.20.5.340">
    <property type="match status" value="1"/>
</dbReference>
<evidence type="ECO:0000256" key="6">
    <source>
        <dbReference type="SAM" id="MobiDB-lite"/>
    </source>
</evidence>
<proteinExistence type="inferred from homology"/>
<evidence type="ECO:0000259" key="8">
    <source>
        <dbReference type="PROSITE" id="PS51935"/>
    </source>
</evidence>
<protein>
    <submittedName>
        <fullName evidence="9">Cell wall-associated NlpC family hydrolase</fullName>
    </submittedName>
</protein>